<name>A0AA37SYH7_9ALTE</name>
<sequence>MIAHIARQAIYNADKNVVAYELLFRDGKQNCFPDISPDEATSNMLANSHLSIGLENITSNKIAFINFHQDTLIHRFPTTLDRKKTVIEIVETIEVTQALVDACKHVKSLGYTLALDDFDFSDKWDTLIPLVTYIKIEAEFLHTENPIVTNKIAEFKKLGIKLVAEKVETNEEFEQFKSMGFTVFQGYFLSKPEMIQHKNLGASASSVMELVGISSRADFDFDSLNKVFEKDVGLTFKLMRFINNPTFNKREKIASLEHALKYLGSLELKKFIALLAIANLKGSKPIDLLVMSLVRGHFCKLQAELMQMNQNPPSSFIMGLFSLVDALIDIPMQKITQSLPFSDEVKQALCSQDANTLYGAQLKMCIAFEKADFATITQLSKQLKIEETSLYSAYYEAMEWAEEMKKCAS</sequence>
<comment type="caution">
    <text evidence="3">The sequence shown here is derived from an EMBL/GenBank/DDBJ whole genome shotgun (WGS) entry which is preliminary data.</text>
</comment>
<dbReference type="SUPFAM" id="SSF141868">
    <property type="entry name" value="EAL domain-like"/>
    <property type="match status" value="1"/>
</dbReference>
<dbReference type="PROSITE" id="PS50883">
    <property type="entry name" value="EAL"/>
    <property type="match status" value="1"/>
</dbReference>
<keyword evidence="3" id="KW-0418">Kinase</keyword>
<evidence type="ECO:0000259" key="2">
    <source>
        <dbReference type="PROSITE" id="PS51833"/>
    </source>
</evidence>
<dbReference type="Proteomes" id="UP001156601">
    <property type="component" value="Unassembled WGS sequence"/>
</dbReference>
<reference evidence="3" key="2">
    <citation type="submission" date="2023-01" db="EMBL/GenBank/DDBJ databases">
        <title>Draft genome sequence of Agaribacter marinus strain NBRC 110023.</title>
        <authorList>
            <person name="Sun Q."/>
            <person name="Mori K."/>
        </authorList>
    </citation>
    <scope>NUCLEOTIDE SEQUENCE</scope>
    <source>
        <strain evidence="3">NBRC 110023</strain>
    </source>
</reference>
<keyword evidence="3" id="KW-0808">Transferase</keyword>
<feature type="domain" description="EAL" evidence="1">
    <location>
        <begin position="1"/>
        <end position="206"/>
    </location>
</feature>
<dbReference type="EMBL" id="BSOT01000009">
    <property type="protein sequence ID" value="GLR72372.1"/>
    <property type="molecule type" value="Genomic_DNA"/>
</dbReference>
<dbReference type="PANTHER" id="PTHR33525">
    <property type="match status" value="1"/>
</dbReference>
<dbReference type="InterPro" id="IPR014408">
    <property type="entry name" value="dGMP_Pdiesterase_EAL/HD-GYP"/>
</dbReference>
<evidence type="ECO:0000259" key="1">
    <source>
        <dbReference type="PROSITE" id="PS50883"/>
    </source>
</evidence>
<protein>
    <submittedName>
        <fullName evidence="3">Histidine kinase</fullName>
    </submittedName>
</protein>
<keyword evidence="4" id="KW-1185">Reference proteome</keyword>
<dbReference type="AlphaFoldDB" id="A0AA37SYH7"/>
<dbReference type="GO" id="GO:0016301">
    <property type="term" value="F:kinase activity"/>
    <property type="evidence" value="ECO:0007669"/>
    <property type="project" value="UniProtKB-KW"/>
</dbReference>
<dbReference type="PROSITE" id="PS51833">
    <property type="entry name" value="HDOD"/>
    <property type="match status" value="1"/>
</dbReference>
<dbReference type="InterPro" id="IPR052340">
    <property type="entry name" value="RNase_Y/CdgJ"/>
</dbReference>
<evidence type="ECO:0000313" key="4">
    <source>
        <dbReference type="Proteomes" id="UP001156601"/>
    </source>
</evidence>
<dbReference type="PIRSF" id="PIRSF003180">
    <property type="entry name" value="DiGMPpdiest_YuxH"/>
    <property type="match status" value="1"/>
</dbReference>
<dbReference type="SUPFAM" id="SSF109604">
    <property type="entry name" value="HD-domain/PDEase-like"/>
    <property type="match status" value="1"/>
</dbReference>
<dbReference type="InterPro" id="IPR035919">
    <property type="entry name" value="EAL_sf"/>
</dbReference>
<dbReference type="InterPro" id="IPR001633">
    <property type="entry name" value="EAL_dom"/>
</dbReference>
<organism evidence="3 4">
    <name type="scientific">Agaribacter marinus</name>
    <dbReference type="NCBI Taxonomy" id="1431249"/>
    <lineage>
        <taxon>Bacteria</taxon>
        <taxon>Pseudomonadati</taxon>
        <taxon>Pseudomonadota</taxon>
        <taxon>Gammaproteobacteria</taxon>
        <taxon>Alteromonadales</taxon>
        <taxon>Alteromonadaceae</taxon>
        <taxon>Agaribacter</taxon>
    </lineage>
</organism>
<dbReference type="RefSeq" id="WP_284218789.1">
    <property type="nucleotide sequence ID" value="NZ_BSOT01000009.1"/>
</dbReference>
<dbReference type="PANTHER" id="PTHR33525:SF4">
    <property type="entry name" value="CYCLIC DI-GMP PHOSPHODIESTERASE CDGJ"/>
    <property type="match status" value="1"/>
</dbReference>
<reference evidence="3" key="1">
    <citation type="journal article" date="2014" name="Int. J. Syst. Evol. Microbiol.">
        <title>Complete genome sequence of Corynebacterium casei LMG S-19264T (=DSM 44701T), isolated from a smear-ripened cheese.</title>
        <authorList>
            <consortium name="US DOE Joint Genome Institute (JGI-PGF)"/>
            <person name="Walter F."/>
            <person name="Albersmeier A."/>
            <person name="Kalinowski J."/>
            <person name="Ruckert C."/>
        </authorList>
    </citation>
    <scope>NUCLEOTIDE SEQUENCE</scope>
    <source>
        <strain evidence="3">NBRC 110023</strain>
    </source>
</reference>
<evidence type="ECO:0000313" key="3">
    <source>
        <dbReference type="EMBL" id="GLR72372.1"/>
    </source>
</evidence>
<dbReference type="SMART" id="SM00052">
    <property type="entry name" value="EAL"/>
    <property type="match status" value="1"/>
</dbReference>
<gene>
    <name evidence="3" type="ORF">GCM10007852_32800</name>
</gene>
<dbReference type="Pfam" id="PF00563">
    <property type="entry name" value="EAL"/>
    <property type="match status" value="1"/>
</dbReference>
<feature type="domain" description="HDOD" evidence="2">
    <location>
        <begin position="200"/>
        <end position="389"/>
    </location>
</feature>
<accession>A0AA37SYH7</accession>
<dbReference type="InterPro" id="IPR013976">
    <property type="entry name" value="HDOD"/>
</dbReference>
<dbReference type="Pfam" id="PF08668">
    <property type="entry name" value="HDOD"/>
    <property type="match status" value="1"/>
</dbReference>
<dbReference type="Gene3D" id="3.20.20.450">
    <property type="entry name" value="EAL domain"/>
    <property type="match status" value="1"/>
</dbReference>
<dbReference type="Gene3D" id="1.10.3210.10">
    <property type="entry name" value="Hypothetical protein af1432"/>
    <property type="match status" value="1"/>
</dbReference>
<proteinExistence type="predicted"/>